<dbReference type="InterPro" id="IPR015943">
    <property type="entry name" value="WD40/YVTN_repeat-like_dom_sf"/>
</dbReference>
<dbReference type="GO" id="GO:0045944">
    <property type="term" value="P:positive regulation of transcription by RNA polymerase II"/>
    <property type="evidence" value="ECO:0007669"/>
    <property type="project" value="TreeGrafter"/>
</dbReference>
<name>A0A8B8AM28_CRAVI</name>
<dbReference type="SUPFAM" id="SSF50978">
    <property type="entry name" value="WD40 repeat-like"/>
    <property type="match status" value="1"/>
</dbReference>
<dbReference type="Proteomes" id="UP000694844">
    <property type="component" value="Chromosome 7"/>
</dbReference>
<dbReference type="PANTHER" id="PTHR15574">
    <property type="entry name" value="WD REPEAT DOMAIN-CONTAINING FAMILY"/>
    <property type="match status" value="1"/>
</dbReference>
<evidence type="ECO:0000313" key="4">
    <source>
        <dbReference type="Proteomes" id="UP000694844"/>
    </source>
</evidence>
<dbReference type="RefSeq" id="XP_022292255.1">
    <property type="nucleotide sequence ID" value="XM_022436547.1"/>
</dbReference>
<dbReference type="Gene3D" id="2.130.10.10">
    <property type="entry name" value="YVTN repeat-like/Quinoprotein amine dehydrogenase"/>
    <property type="match status" value="1"/>
</dbReference>
<reference evidence="5" key="1">
    <citation type="submission" date="2025-08" db="UniProtKB">
        <authorList>
            <consortium name="RefSeq"/>
        </authorList>
    </citation>
    <scope>IDENTIFICATION</scope>
    <source>
        <tissue evidence="5">Whole sample</tissue>
    </source>
</reference>
<gene>
    <name evidence="5" type="primary">LOC111103350</name>
</gene>
<organism evidence="4 5">
    <name type="scientific">Crassostrea virginica</name>
    <name type="common">Eastern oyster</name>
    <dbReference type="NCBI Taxonomy" id="6565"/>
    <lineage>
        <taxon>Eukaryota</taxon>
        <taxon>Metazoa</taxon>
        <taxon>Spiralia</taxon>
        <taxon>Lophotrochozoa</taxon>
        <taxon>Mollusca</taxon>
        <taxon>Bivalvia</taxon>
        <taxon>Autobranchia</taxon>
        <taxon>Pteriomorphia</taxon>
        <taxon>Ostreida</taxon>
        <taxon>Ostreoidea</taxon>
        <taxon>Ostreidae</taxon>
        <taxon>Crassostrea</taxon>
    </lineage>
</organism>
<evidence type="ECO:0000313" key="5">
    <source>
        <dbReference type="RefSeq" id="XP_022292255.1"/>
    </source>
</evidence>
<dbReference type="KEGG" id="cvn:111103350"/>
<keyword evidence="4" id="KW-1185">Reference proteome</keyword>
<dbReference type="GO" id="GO:0080008">
    <property type="term" value="C:Cul4-RING E3 ubiquitin ligase complex"/>
    <property type="evidence" value="ECO:0007669"/>
    <property type="project" value="TreeGrafter"/>
</dbReference>
<dbReference type="AlphaFoldDB" id="A0A8B8AM28"/>
<dbReference type="GO" id="GO:0005737">
    <property type="term" value="C:cytoplasm"/>
    <property type="evidence" value="ECO:0007669"/>
    <property type="project" value="TreeGrafter"/>
</dbReference>
<protein>
    <submittedName>
        <fullName evidence="5">DDB1- and CUL4-associated factor 6-like</fullName>
    </submittedName>
</protein>
<keyword evidence="1" id="KW-0853">WD repeat</keyword>
<dbReference type="InterPro" id="IPR001680">
    <property type="entry name" value="WD40_rpt"/>
</dbReference>
<dbReference type="SMART" id="SM00320">
    <property type="entry name" value="WD40"/>
    <property type="match status" value="2"/>
</dbReference>
<feature type="compositionally biased region" description="Basic and acidic residues" evidence="3">
    <location>
        <begin position="22"/>
        <end position="41"/>
    </location>
</feature>
<sequence length="222" mass="25528">MLGEDGEEATSQGRPGISYPPRNEEVSSEREGEGQSRETLERHITAIRLQELYKKRQEERENEEIEMRSIHQPLHEIKFKGHRNARTMEANFWGDQFVMSGSDCGHILIRDPYTARLAMHLEADRHVVNCLQPHPFDPILASSGIDYDIKLWMPLEEKPHFQEEIAAEIMRRNEVMLEETRDTITVPAAFMLRVLASLNQIRAASSSNEAVVEHDSSYSDSE</sequence>
<feature type="region of interest" description="Disordered" evidence="3">
    <location>
        <begin position="1"/>
        <end position="41"/>
    </location>
</feature>
<evidence type="ECO:0000256" key="2">
    <source>
        <dbReference type="ARBA" id="ARBA00022737"/>
    </source>
</evidence>
<dbReference type="PANTHER" id="PTHR15574:SF39">
    <property type="entry name" value="DDB1- AND CUL4-ASSOCIATED FACTOR 6"/>
    <property type="match status" value="1"/>
</dbReference>
<evidence type="ECO:0000256" key="3">
    <source>
        <dbReference type="SAM" id="MobiDB-lite"/>
    </source>
</evidence>
<accession>A0A8B8AM28</accession>
<keyword evidence="2" id="KW-0677">Repeat</keyword>
<dbReference type="GeneID" id="111103350"/>
<dbReference type="InterPro" id="IPR036322">
    <property type="entry name" value="WD40_repeat_dom_sf"/>
</dbReference>
<proteinExistence type="predicted"/>
<dbReference type="InterPro" id="IPR045151">
    <property type="entry name" value="DCAF8"/>
</dbReference>
<evidence type="ECO:0000256" key="1">
    <source>
        <dbReference type="ARBA" id="ARBA00022574"/>
    </source>
</evidence>